<evidence type="ECO:0000256" key="2">
    <source>
        <dbReference type="SAM" id="SignalP"/>
    </source>
</evidence>
<feature type="signal peptide" evidence="2">
    <location>
        <begin position="1"/>
        <end position="15"/>
    </location>
</feature>
<evidence type="ECO:0000313" key="3">
    <source>
        <dbReference type="EMBL" id="QDS76743.1"/>
    </source>
</evidence>
<gene>
    <name evidence="3" type="ORF">FKW77_001374</name>
</gene>
<evidence type="ECO:0000256" key="1">
    <source>
        <dbReference type="SAM" id="MobiDB-lite"/>
    </source>
</evidence>
<keyword evidence="4" id="KW-1185">Reference proteome</keyword>
<sequence length="54" mass="5669">MKVQTILLFVGVVTALVPPKKPGHTTNHPLDTPACKVNDGKSAADSSAKKDNIN</sequence>
<dbReference type="Proteomes" id="UP000316270">
    <property type="component" value="Chromosome 16"/>
</dbReference>
<accession>A0A517LM78</accession>
<feature type="region of interest" description="Disordered" evidence="1">
    <location>
        <begin position="18"/>
        <end position="54"/>
    </location>
</feature>
<reference evidence="3 4" key="1">
    <citation type="submission" date="2019-07" db="EMBL/GenBank/DDBJ databases">
        <title>Finished genome of Venturia effusa.</title>
        <authorList>
            <person name="Young C.A."/>
            <person name="Cox M.P."/>
            <person name="Ganley A.R.D."/>
            <person name="David W.J."/>
        </authorList>
    </citation>
    <scope>NUCLEOTIDE SEQUENCE [LARGE SCALE GENOMIC DNA]</scope>
    <source>
        <strain evidence="4">albino</strain>
    </source>
</reference>
<organism evidence="3 4">
    <name type="scientific">Venturia effusa</name>
    <dbReference type="NCBI Taxonomy" id="50376"/>
    <lineage>
        <taxon>Eukaryota</taxon>
        <taxon>Fungi</taxon>
        <taxon>Dikarya</taxon>
        <taxon>Ascomycota</taxon>
        <taxon>Pezizomycotina</taxon>
        <taxon>Dothideomycetes</taxon>
        <taxon>Pleosporomycetidae</taxon>
        <taxon>Venturiales</taxon>
        <taxon>Venturiaceae</taxon>
        <taxon>Venturia</taxon>
    </lineage>
</organism>
<name>A0A517LM78_9PEZI</name>
<evidence type="ECO:0000313" key="4">
    <source>
        <dbReference type="Proteomes" id="UP000316270"/>
    </source>
</evidence>
<proteinExistence type="predicted"/>
<protein>
    <submittedName>
        <fullName evidence="3">Uncharacterized protein</fullName>
    </submittedName>
</protein>
<dbReference type="AlphaFoldDB" id="A0A517LM78"/>
<keyword evidence="2" id="KW-0732">Signal</keyword>
<feature type="chain" id="PRO_5022023037" evidence="2">
    <location>
        <begin position="16"/>
        <end position="54"/>
    </location>
</feature>
<dbReference type="EMBL" id="CP042200">
    <property type="protein sequence ID" value="QDS76743.1"/>
    <property type="molecule type" value="Genomic_DNA"/>
</dbReference>